<dbReference type="PRINTS" id="PR01950">
    <property type="entry name" value="LANCSUPER"/>
</dbReference>
<keyword evidence="1" id="KW-0862">Zinc</keyword>
<evidence type="ECO:0000259" key="2">
    <source>
        <dbReference type="Pfam" id="PF13575"/>
    </source>
</evidence>
<gene>
    <name evidence="3" type="ORF">GCM10010305_47440</name>
</gene>
<feature type="binding site" evidence="1">
    <location>
        <position position="895"/>
    </location>
    <ligand>
        <name>Zn(2+)</name>
        <dbReference type="ChEBI" id="CHEBI:29105"/>
    </ligand>
</feature>
<evidence type="ECO:0000313" key="4">
    <source>
        <dbReference type="Proteomes" id="UP000644020"/>
    </source>
</evidence>
<proteinExistence type="predicted"/>
<dbReference type="InterPro" id="IPR025410">
    <property type="entry name" value="Lant_dehyd"/>
</dbReference>
<dbReference type="InterPro" id="IPR017146">
    <property type="entry name" value="Lanti_2_LanM"/>
</dbReference>
<dbReference type="Gene3D" id="1.50.10.20">
    <property type="match status" value="1"/>
</dbReference>
<reference evidence="3" key="2">
    <citation type="submission" date="2020-09" db="EMBL/GenBank/DDBJ databases">
        <authorList>
            <person name="Sun Q."/>
            <person name="Ohkuma M."/>
        </authorList>
    </citation>
    <scope>NUCLEOTIDE SEQUENCE</scope>
    <source>
        <strain evidence="3">JCM 4518</strain>
    </source>
</reference>
<evidence type="ECO:0000256" key="1">
    <source>
        <dbReference type="PIRSR" id="PIRSR607822-1"/>
    </source>
</evidence>
<reference evidence="3" key="1">
    <citation type="journal article" date="2014" name="Int. J. Syst. Evol. Microbiol.">
        <title>Complete genome sequence of Corynebacterium casei LMG S-19264T (=DSM 44701T), isolated from a smear-ripened cheese.</title>
        <authorList>
            <consortium name="US DOE Joint Genome Institute (JGI-PGF)"/>
            <person name="Walter F."/>
            <person name="Albersmeier A."/>
            <person name="Kalinowski J."/>
            <person name="Ruckert C."/>
        </authorList>
    </citation>
    <scope>NUCLEOTIDE SEQUENCE</scope>
    <source>
        <strain evidence="3">JCM 4518</strain>
    </source>
</reference>
<feature type="binding site" evidence="1">
    <location>
        <position position="850"/>
    </location>
    <ligand>
        <name>Zn(2+)</name>
        <dbReference type="ChEBI" id="CHEBI:29105"/>
    </ligand>
</feature>
<dbReference type="CDD" id="cd04792">
    <property type="entry name" value="LanM-like"/>
    <property type="match status" value="1"/>
</dbReference>
<dbReference type="SMART" id="SM01260">
    <property type="entry name" value="LANC_like"/>
    <property type="match status" value="1"/>
</dbReference>
<keyword evidence="4" id="KW-1185">Reference proteome</keyword>
<protein>
    <submittedName>
        <fullName evidence="3">Lanthionine synthetase</fullName>
    </submittedName>
</protein>
<dbReference type="RefSeq" id="WP_189980716.1">
    <property type="nucleotide sequence ID" value="NZ_BMUL01000013.1"/>
</dbReference>
<dbReference type="GO" id="GO:0031179">
    <property type="term" value="P:peptide modification"/>
    <property type="evidence" value="ECO:0007669"/>
    <property type="project" value="InterPro"/>
</dbReference>
<dbReference type="PIRSF" id="PIRSF037228">
    <property type="entry name" value="Lant_mod_RumM"/>
    <property type="match status" value="1"/>
</dbReference>
<dbReference type="AlphaFoldDB" id="A0A918T5E3"/>
<name>A0A918T5E3_9ACTN</name>
<dbReference type="SUPFAM" id="SSF158745">
    <property type="entry name" value="LanC-like"/>
    <property type="match status" value="1"/>
</dbReference>
<dbReference type="Pfam" id="PF13575">
    <property type="entry name" value="DUF4135"/>
    <property type="match status" value="1"/>
</dbReference>
<organism evidence="3 4">
    <name type="scientific">Streptomyces termitum</name>
    <dbReference type="NCBI Taxonomy" id="67368"/>
    <lineage>
        <taxon>Bacteria</taxon>
        <taxon>Bacillati</taxon>
        <taxon>Actinomycetota</taxon>
        <taxon>Actinomycetes</taxon>
        <taxon>Kitasatosporales</taxon>
        <taxon>Streptomycetaceae</taxon>
        <taxon>Streptomyces</taxon>
    </lineage>
</organism>
<evidence type="ECO:0000313" key="3">
    <source>
        <dbReference type="EMBL" id="GHA98466.1"/>
    </source>
</evidence>
<feature type="domain" description="Lantibiotic biosynthesis protein dehydration" evidence="2">
    <location>
        <begin position="148"/>
        <end position="517"/>
    </location>
</feature>
<dbReference type="InterPro" id="IPR007822">
    <property type="entry name" value="LANC-like"/>
</dbReference>
<keyword evidence="1" id="KW-0479">Metal-binding</keyword>
<dbReference type="EMBL" id="BMUL01000013">
    <property type="protein sequence ID" value="GHA98466.1"/>
    <property type="molecule type" value="Genomic_DNA"/>
</dbReference>
<comment type="caution">
    <text evidence="3">The sequence shown here is derived from an EMBL/GenBank/DDBJ whole genome shotgun (WGS) entry which is preliminary data.</text>
</comment>
<dbReference type="Pfam" id="PF05147">
    <property type="entry name" value="LANC_like"/>
    <property type="match status" value="1"/>
</dbReference>
<dbReference type="NCBIfam" id="TIGR03897">
    <property type="entry name" value="lanti_2_LanM"/>
    <property type="match status" value="1"/>
</dbReference>
<accession>A0A918T5E3</accession>
<feature type="binding site" evidence="1">
    <location>
        <position position="896"/>
    </location>
    <ligand>
        <name>Zn(2+)</name>
        <dbReference type="ChEBI" id="CHEBI:29105"/>
    </ligand>
</feature>
<dbReference type="GO" id="GO:0046872">
    <property type="term" value="F:metal ion binding"/>
    <property type="evidence" value="ECO:0007669"/>
    <property type="project" value="UniProtKB-KW"/>
</dbReference>
<dbReference type="Proteomes" id="UP000644020">
    <property type="component" value="Unassembled WGS sequence"/>
</dbReference>
<sequence>MISPAKLYPELDSVEIRETIEPLGAFASAVHGTLSAPAAAAPQAPSAAALAWALEPETYPFQHVIRRLALPAADRLLPEDLARTVADPDAFARQVLGRAEARLRDAATRTLVAAVNQASGEGALRGSTPEARYQDFVTRAWSEAVEPFPVLRSAAGHVVRNAREAARDIVRRLHADREAVSRSFGIAPGDPLLSIGGADGDSHAHGRAVGILTFASGARLVHKPRDVSCEAAFETVVAHVNAEAGCALPAARTLVRDGYGYVEYVERQDVGDDSVPFMRACGQLAAVFYLLDARDMHFENILPTRRGPVAIDLETLLHPARVHTGPTREAEGNAYDEIGRSVYGIGILPLVLAGKDEDSGHVDLGFLGGDNQGVSPFKTMVFEHPFTDRVRVHLQARPAEQRSTVVRETTEREIHALAGQMADGFRQVCEAVMARPAGWTGLLRRIAPSLRLRYIHNPTSQYAQILRMTASAAAMADPELARALLHRIAIPSRFSDRRLIGSELRQMAERDVPYFTVPATGTAVHDCDGRDTGVRVDRTPLSRALAKAAALDEHVVRRQLRLLHSAFCSRFPDNHLSGGTPWSGRAAAGERTGLERLARTVADALTAGSLPDQYGHLPTTWIGPLASAQAARPWPSGVLGYDLYTGRTGPALALAAAAVHFGDERYARVAHEVFARSAGILTDGLYELRSIRQSGAGAYTGTTGLLYALAEAGRILREPGWVKAAQDAVPLVVEQIGPGDTPEVISGISGIATMVAAIGGDHRAGTLDALTDRLLRHTADPTGSWWEQSGFAHGVSGVLYALATLRDHAGSRVDEAIGHLTDRLEAFYVPRERNWSTNSAFPDRFSTGWCHGAAGIAMGLCAAASRTGDERAAERLETALDQTFRQGFGRNLTWCHGDLGNIDIVRRIAGAGRDRGLLDRGLLDQDLLDRADAVEASRLGPDVIAEKLADTGSRYAHTDSAMVGSSGVLLHLLGRLDGTRPRVSPIWHGTL</sequence>